<dbReference type="Gene3D" id="1.20.1070.10">
    <property type="entry name" value="Rhodopsin 7-helix transmembrane proteins"/>
    <property type="match status" value="1"/>
</dbReference>
<evidence type="ECO:0000256" key="5">
    <source>
        <dbReference type="ARBA" id="ARBA00015484"/>
    </source>
</evidence>
<evidence type="ECO:0000256" key="9">
    <source>
        <dbReference type="ARBA" id="ARBA00023040"/>
    </source>
</evidence>
<name>A0A670JTI5_PODMU</name>
<accession>A0A670JTI5</accession>
<feature type="transmembrane region" description="Helical" evidence="16">
    <location>
        <begin position="92"/>
        <end position="118"/>
    </location>
</feature>
<evidence type="ECO:0000256" key="15">
    <source>
        <dbReference type="ARBA" id="ARBA00030289"/>
    </source>
</evidence>
<evidence type="ECO:0000256" key="7">
    <source>
        <dbReference type="ARBA" id="ARBA00022753"/>
    </source>
</evidence>
<evidence type="ECO:0000256" key="8">
    <source>
        <dbReference type="ARBA" id="ARBA00022989"/>
    </source>
</evidence>
<proteinExistence type="inferred from homology"/>
<feature type="transmembrane region" description="Helical" evidence="16">
    <location>
        <begin position="276"/>
        <end position="302"/>
    </location>
</feature>
<keyword evidence="9" id="KW-0297">G-protein coupled receptor</keyword>
<comment type="similarity">
    <text evidence="4">Belongs to the G-protein coupled receptor 1 family. Atypical chemokine receptor subfamily.</text>
</comment>
<feature type="transmembrane region" description="Helical" evidence="16">
    <location>
        <begin position="238"/>
        <end position="256"/>
    </location>
</feature>
<keyword evidence="10 16" id="KW-0472">Membrane</keyword>
<dbReference type="OrthoDB" id="9396544at2759"/>
<keyword evidence="8 16" id="KW-1133">Transmembrane helix</keyword>
<sequence>MGNCVNMDRSPSHVLESADFADLLPTWTDYYTYEDTTLADSALPAPCYSTFCSSVGGAIPTFLVVAGTLGILGSLALAIALVMCFRLWEQTGLILTTLSTALFATILPFFAAGISWGWTFGDGLCQAAQAMKYGCQFAQGLLVAACVCPMPKAALPGCLLPLVLWVTGFLLAIPAAVIHGTGKDGEAICALRQAPELLWWSLTHIIFWIAVFYILPVGVALAKVALKWERAGWHPPAVITWLFYLLWAPYGVALILDKLLQMNLLTHTCSLQEHLSYFLGLSEGLGVLHCILCPFLVLGMVIRHRRAAQ</sequence>
<dbReference type="GO" id="GO:0055037">
    <property type="term" value="C:recycling endosome"/>
    <property type="evidence" value="ECO:0007669"/>
    <property type="project" value="UniProtKB-SubCell"/>
</dbReference>
<dbReference type="GO" id="GO:0005769">
    <property type="term" value="C:early endosome"/>
    <property type="evidence" value="ECO:0007669"/>
    <property type="project" value="UniProtKB-SubCell"/>
</dbReference>
<dbReference type="CTD" id="2532"/>
<keyword evidence="13" id="KW-0325">Glycoprotein</keyword>
<dbReference type="InterPro" id="IPR005384">
    <property type="entry name" value="Duffy_chemokine_rcpt"/>
</dbReference>
<evidence type="ECO:0000256" key="10">
    <source>
        <dbReference type="ARBA" id="ARBA00023136"/>
    </source>
</evidence>
<protein>
    <recommendedName>
        <fullName evidence="5">Atypical chemokine receptor 1</fullName>
    </recommendedName>
    <alternativeName>
        <fullName evidence="15">Duffy antigen/chemokine receptor</fullName>
    </alternativeName>
</protein>
<evidence type="ECO:0000313" key="17">
    <source>
        <dbReference type="Ensembl" id="ENSPMRP00000028433.1"/>
    </source>
</evidence>
<keyword evidence="7" id="KW-0967">Endosome</keyword>
<dbReference type="RefSeq" id="XP_028566401.1">
    <property type="nucleotide sequence ID" value="XM_028710568.1"/>
</dbReference>
<evidence type="ECO:0000256" key="11">
    <source>
        <dbReference type="ARBA" id="ARBA00023157"/>
    </source>
</evidence>
<evidence type="ECO:0000256" key="16">
    <source>
        <dbReference type="SAM" id="Phobius"/>
    </source>
</evidence>
<evidence type="ECO:0000256" key="1">
    <source>
        <dbReference type="ARBA" id="ARBA00004141"/>
    </source>
</evidence>
<organism evidence="17 18">
    <name type="scientific">Podarcis muralis</name>
    <name type="common">Wall lizard</name>
    <name type="synonym">Lacerta muralis</name>
    <dbReference type="NCBI Taxonomy" id="64176"/>
    <lineage>
        <taxon>Eukaryota</taxon>
        <taxon>Metazoa</taxon>
        <taxon>Chordata</taxon>
        <taxon>Craniata</taxon>
        <taxon>Vertebrata</taxon>
        <taxon>Euteleostomi</taxon>
        <taxon>Lepidosauria</taxon>
        <taxon>Squamata</taxon>
        <taxon>Bifurcata</taxon>
        <taxon>Unidentata</taxon>
        <taxon>Episquamata</taxon>
        <taxon>Laterata</taxon>
        <taxon>Lacertibaenia</taxon>
        <taxon>Lacertidae</taxon>
        <taxon>Podarcis</taxon>
    </lineage>
</organism>
<dbReference type="Ensembl" id="ENSPMRT00000030161.1">
    <property type="protein sequence ID" value="ENSPMRP00000028433.1"/>
    <property type="gene ID" value="ENSPMRG00000018360.1"/>
</dbReference>
<evidence type="ECO:0000256" key="3">
    <source>
        <dbReference type="ARBA" id="ARBA00004412"/>
    </source>
</evidence>
<dbReference type="GeneTree" id="ENSGT00390000006372"/>
<reference evidence="17" key="3">
    <citation type="submission" date="2025-09" db="UniProtKB">
        <authorList>
            <consortium name="Ensembl"/>
        </authorList>
    </citation>
    <scope>IDENTIFICATION</scope>
</reference>
<evidence type="ECO:0000313" key="18">
    <source>
        <dbReference type="Proteomes" id="UP000472272"/>
    </source>
</evidence>
<dbReference type="OMA" id="VWYSSAF"/>
<dbReference type="GO" id="GO:0004930">
    <property type="term" value="F:G protein-coupled receptor activity"/>
    <property type="evidence" value="ECO:0007669"/>
    <property type="project" value="UniProtKB-KW"/>
</dbReference>
<keyword evidence="14" id="KW-0807">Transducer</keyword>
<evidence type="ECO:0000256" key="4">
    <source>
        <dbReference type="ARBA" id="ARBA00008790"/>
    </source>
</evidence>
<feature type="transmembrane region" description="Helical" evidence="16">
    <location>
        <begin position="198"/>
        <end position="226"/>
    </location>
</feature>
<feature type="transmembrane region" description="Helical" evidence="16">
    <location>
        <begin position="159"/>
        <end position="178"/>
    </location>
</feature>
<dbReference type="AlphaFoldDB" id="A0A670JTI5"/>
<keyword evidence="18" id="KW-1185">Reference proteome</keyword>
<dbReference type="KEGG" id="pmua:114586771"/>
<dbReference type="GO" id="GO:0006954">
    <property type="term" value="P:inflammatory response"/>
    <property type="evidence" value="ECO:0007669"/>
    <property type="project" value="InterPro"/>
</dbReference>
<evidence type="ECO:0000256" key="6">
    <source>
        <dbReference type="ARBA" id="ARBA00022692"/>
    </source>
</evidence>
<dbReference type="GeneID" id="114586771"/>
<dbReference type="GO" id="GO:0019956">
    <property type="term" value="F:chemokine binding"/>
    <property type="evidence" value="ECO:0007669"/>
    <property type="project" value="InterPro"/>
</dbReference>
<evidence type="ECO:0000256" key="13">
    <source>
        <dbReference type="ARBA" id="ARBA00023180"/>
    </source>
</evidence>
<dbReference type="PANTHER" id="PTHR14181">
    <property type="entry name" value="DUFFY ANTIGEN/CHEMOKINE RECEPTOR"/>
    <property type="match status" value="1"/>
</dbReference>
<reference evidence="17 18" key="1">
    <citation type="journal article" date="2019" name="Proc. Natl. Acad. Sci. U.S.A.">
        <title>Regulatory changes in pterin and carotenoid genes underlie balanced color polymorphisms in the wall lizard.</title>
        <authorList>
            <person name="Andrade P."/>
            <person name="Pinho C."/>
            <person name="Perez I de Lanuza G."/>
            <person name="Afonso S."/>
            <person name="Brejcha J."/>
            <person name="Rubin C.J."/>
            <person name="Wallerman O."/>
            <person name="Pereira P."/>
            <person name="Sabatino S.J."/>
            <person name="Bellati A."/>
            <person name="Pellitteri-Rosa D."/>
            <person name="Bosakova Z."/>
            <person name="Bunikis I."/>
            <person name="Carretero M.A."/>
            <person name="Feiner N."/>
            <person name="Marsik P."/>
            <person name="Pauperio F."/>
            <person name="Salvi D."/>
            <person name="Soler L."/>
            <person name="While G.M."/>
            <person name="Uller T."/>
            <person name="Font E."/>
            <person name="Andersson L."/>
            <person name="Carneiro M."/>
        </authorList>
    </citation>
    <scope>NUCLEOTIDE SEQUENCE</scope>
</reference>
<evidence type="ECO:0000256" key="2">
    <source>
        <dbReference type="ARBA" id="ARBA00004172"/>
    </source>
</evidence>
<dbReference type="PRINTS" id="PR01559">
    <property type="entry name" value="DUFFYANTIGEN"/>
</dbReference>
<dbReference type="GO" id="GO:0070098">
    <property type="term" value="P:chemokine-mediated signaling pathway"/>
    <property type="evidence" value="ECO:0007669"/>
    <property type="project" value="InterPro"/>
</dbReference>
<dbReference type="PANTHER" id="PTHR14181:SF1">
    <property type="entry name" value="ATYPICAL CHEMOKINE RECEPTOR 1"/>
    <property type="match status" value="1"/>
</dbReference>
<dbReference type="Proteomes" id="UP000472272">
    <property type="component" value="Chromosome 16"/>
</dbReference>
<feature type="transmembrane region" description="Helical" evidence="16">
    <location>
        <begin position="58"/>
        <end position="85"/>
    </location>
</feature>
<reference evidence="17" key="2">
    <citation type="submission" date="2025-08" db="UniProtKB">
        <authorList>
            <consortium name="Ensembl"/>
        </authorList>
    </citation>
    <scope>IDENTIFICATION</scope>
</reference>
<dbReference type="SUPFAM" id="SSF81321">
    <property type="entry name" value="Family A G protein-coupled receptor-like"/>
    <property type="match status" value="1"/>
</dbReference>
<dbReference type="GO" id="GO:0016020">
    <property type="term" value="C:membrane"/>
    <property type="evidence" value="ECO:0007669"/>
    <property type="project" value="UniProtKB-SubCell"/>
</dbReference>
<gene>
    <name evidence="17" type="primary">ACKR1</name>
</gene>
<keyword evidence="11" id="KW-1015">Disulfide bond</keyword>
<evidence type="ECO:0000256" key="14">
    <source>
        <dbReference type="ARBA" id="ARBA00023224"/>
    </source>
</evidence>
<evidence type="ECO:0000256" key="12">
    <source>
        <dbReference type="ARBA" id="ARBA00023170"/>
    </source>
</evidence>
<comment type="subcellular location">
    <subcellularLocation>
        <location evidence="3">Early endosome</location>
    </subcellularLocation>
    <subcellularLocation>
        <location evidence="1">Membrane</location>
        <topology evidence="1">Multi-pass membrane protein</topology>
    </subcellularLocation>
    <subcellularLocation>
        <location evidence="2">Recycling endosome</location>
    </subcellularLocation>
</comment>
<keyword evidence="6 16" id="KW-0812">Transmembrane</keyword>
<keyword evidence="12" id="KW-0675">Receptor</keyword>